<keyword evidence="6 12" id="KW-0472">Membrane</keyword>
<dbReference type="PANTHER" id="PTHR21419">
    <property type="match status" value="1"/>
</dbReference>
<dbReference type="InterPro" id="IPR048280">
    <property type="entry name" value="COX6B-like"/>
</dbReference>
<dbReference type="SUPFAM" id="SSF50998">
    <property type="entry name" value="Quinoprotein alcohol dehydrogenase-like"/>
    <property type="match status" value="1"/>
</dbReference>
<evidence type="ECO:0000313" key="14">
    <source>
        <dbReference type="EMBL" id="KAK1794729.1"/>
    </source>
</evidence>
<evidence type="ECO:0000256" key="7">
    <source>
        <dbReference type="ARBA" id="ARBA00023157"/>
    </source>
</evidence>
<dbReference type="Pfam" id="PF23727">
    <property type="entry name" value="Beta-prop_FAM234A_B"/>
    <property type="match status" value="1"/>
</dbReference>
<keyword evidence="7" id="KW-1015">Disulfide bond</keyword>
<dbReference type="SUPFAM" id="SSF56672">
    <property type="entry name" value="DNA/RNA polymerases"/>
    <property type="match status" value="1"/>
</dbReference>
<organism evidence="14 15">
    <name type="scientific">Electrophorus voltai</name>
    <dbReference type="NCBI Taxonomy" id="2609070"/>
    <lineage>
        <taxon>Eukaryota</taxon>
        <taxon>Metazoa</taxon>
        <taxon>Chordata</taxon>
        <taxon>Craniata</taxon>
        <taxon>Vertebrata</taxon>
        <taxon>Euteleostomi</taxon>
        <taxon>Actinopterygii</taxon>
        <taxon>Neopterygii</taxon>
        <taxon>Teleostei</taxon>
        <taxon>Ostariophysi</taxon>
        <taxon>Gymnotiformes</taxon>
        <taxon>Gymnotoidei</taxon>
        <taxon>Gymnotidae</taxon>
        <taxon>Electrophorus</taxon>
    </lineage>
</organism>
<feature type="compositionally biased region" description="Basic and acidic residues" evidence="11">
    <location>
        <begin position="7"/>
        <end position="18"/>
    </location>
</feature>
<evidence type="ECO:0000256" key="6">
    <source>
        <dbReference type="ARBA" id="ARBA00023136"/>
    </source>
</evidence>
<dbReference type="PANTHER" id="PTHR21419:SF7">
    <property type="entry name" value="PROTEIN FAM234A"/>
    <property type="match status" value="1"/>
</dbReference>
<dbReference type="Gene3D" id="2.130.10.10">
    <property type="entry name" value="YVTN repeat-like/Quinoprotein amine dehydrogenase"/>
    <property type="match status" value="1"/>
</dbReference>
<keyword evidence="4 12" id="KW-1133">Transmembrane helix</keyword>
<evidence type="ECO:0000256" key="2">
    <source>
        <dbReference type="ARBA" id="ARBA00004173"/>
    </source>
</evidence>
<dbReference type="GO" id="GO:0016706">
    <property type="term" value="F:2-oxoglutarate-dependent dioxygenase activity"/>
    <property type="evidence" value="ECO:0007669"/>
    <property type="project" value="InterPro"/>
</dbReference>
<dbReference type="Gene3D" id="1.10.10.140">
    <property type="entry name" value="Cytochrome c oxidase, subunit VIb"/>
    <property type="match status" value="1"/>
</dbReference>
<keyword evidence="5" id="KW-0496">Mitochondrion</keyword>
<accession>A0AAD8Z8S1</accession>
<dbReference type="InterPro" id="IPR000477">
    <property type="entry name" value="RT_dom"/>
</dbReference>
<protein>
    <recommendedName>
        <fullName evidence="9">Cytochrome c oxidase subunit 6B1</fullName>
    </recommendedName>
    <alternativeName>
        <fullName evidence="10">Cytochrome c oxidase subunit VIb isoform 1</fullName>
    </alternativeName>
</protein>
<dbReference type="InterPro" id="IPR015095">
    <property type="entry name" value="AlkB_hom8_N"/>
</dbReference>
<dbReference type="Pfam" id="PF02297">
    <property type="entry name" value="COX6B"/>
    <property type="match status" value="1"/>
</dbReference>
<dbReference type="CDD" id="cd00926">
    <property type="entry name" value="Cyt_c_Oxidase_VIb"/>
    <property type="match status" value="1"/>
</dbReference>
<evidence type="ECO:0000256" key="9">
    <source>
        <dbReference type="ARBA" id="ARBA00040060"/>
    </source>
</evidence>
<dbReference type="InterPro" id="IPR036549">
    <property type="entry name" value="CX6/COA6-like_sf"/>
</dbReference>
<evidence type="ECO:0000256" key="8">
    <source>
        <dbReference type="ARBA" id="ARBA00025791"/>
    </source>
</evidence>
<dbReference type="InterPro" id="IPR045232">
    <property type="entry name" value="FAM234"/>
</dbReference>
<comment type="subcellular location">
    <subcellularLocation>
        <location evidence="1">Membrane</location>
        <topology evidence="1">Single-pass membrane protein</topology>
    </subcellularLocation>
    <subcellularLocation>
        <location evidence="2">Mitochondrion</location>
    </subcellularLocation>
</comment>
<evidence type="ECO:0000256" key="3">
    <source>
        <dbReference type="ARBA" id="ARBA00022692"/>
    </source>
</evidence>
<comment type="similarity">
    <text evidence="8">Belongs to the FAM234 family.</text>
</comment>
<feature type="transmembrane region" description="Helical" evidence="12">
    <location>
        <begin position="46"/>
        <end position="64"/>
    </location>
</feature>
<dbReference type="InterPro" id="IPR055409">
    <property type="entry name" value="Beta-prop_FAM234A_B"/>
</dbReference>
<proteinExistence type="inferred from homology"/>
<dbReference type="EMBL" id="JAROKS010000016">
    <property type="protein sequence ID" value="KAK1794729.1"/>
    <property type="molecule type" value="Genomic_DNA"/>
</dbReference>
<dbReference type="InterPro" id="IPR011047">
    <property type="entry name" value="Quinoprotein_ADH-like_sf"/>
</dbReference>
<evidence type="ECO:0000256" key="1">
    <source>
        <dbReference type="ARBA" id="ARBA00004167"/>
    </source>
</evidence>
<evidence type="ECO:0000256" key="10">
    <source>
        <dbReference type="ARBA" id="ARBA00042114"/>
    </source>
</evidence>
<dbReference type="PROSITE" id="PS51808">
    <property type="entry name" value="CHCH"/>
    <property type="match status" value="1"/>
</dbReference>
<dbReference type="PROSITE" id="PS50878">
    <property type="entry name" value="RT_POL"/>
    <property type="match status" value="1"/>
</dbReference>
<comment type="caution">
    <text evidence="14">The sequence shown here is derived from an EMBL/GenBank/DDBJ whole genome shotgun (WGS) entry which is preliminary data.</text>
</comment>
<evidence type="ECO:0000256" key="11">
    <source>
        <dbReference type="SAM" id="MobiDB-lite"/>
    </source>
</evidence>
<evidence type="ECO:0000256" key="4">
    <source>
        <dbReference type="ARBA" id="ARBA00022989"/>
    </source>
</evidence>
<sequence>MAGTVESVREEEPLKGVSEEGGVSNDRHCADGLGVSKLSTWRTATFLLSFFICLIIVFAFSFVLPCPVRPQYQPTWNRIVPAAATYDFLAVGHVNPDQVQDVVFIYKSAEGTMNQSCIGEGLPSPCLFLLAVDGTDGVTLWERPLAAVYDWAVCGVGGVKTKGKICLVAHTDNLTAVNMHTGVIIWQRPRSPVINGRLPVILLPDLDGDGTDDIAVLSYIPPVPPHTPAPTELVFFSGKSGDVIGLKVNVDAGAVRTHLQVTTPSGAHYLLLCTDGGLYTVGLWRLADRAEISMASKLKKENSWEKKPTNISGLIPLYGSGALQHMVVVKGGSGSSSPSVLLQTASTIMLLNTNTLSISWTKNTSQLINIPSFGHFNKDGVSDIVLEENLGNETKRVVIVDGQTGRELWAGSLLFGTQSPSPASVLTIYSYSVFMLWGETRTQSNVTRGISEEWASYLLHPHYSSVLLERRNPVQNIISFKTALLERGRHACYLVLSGANGSLTDEAGLGGAEPVVLTKRKIKDDVSQSVVLGVGGPEGGAIARDMENFVREAEAKRAHAQRIHGHFKGTSDTRRMWEGIQAITNYRKTSPSCDNDATLPDALNDFYARFEAQNNIAAEKSILPQNDQVLCLTAADVRRTLRGVNPWKVAGPDNIPGCVLRECADQLADVLTDIFNISLSCAVVPTCFKTTTIVPVPKKPMVSCLNDYHPVALTSIIMKCFERLVMRHIKTQLPPSMDSLQFAYRSNCSTDDAISTTLHLVLTHLDRKGTYLRMLFTDFSSAFNTIVPQHLIGKLSLLGLNTFLCDWILDFLTILSTGAPQGSVLSPLLFTLLTHDCATMHSLNTSPSSLMTRPWRARRDHSPLAINGSSVEIVKNIKFLGVHLAENLTWTLNTSSIIKRAQQRYYFLWKLRKAHLPSPILTTFYRGTVESILSSIITWLGNCTAFDRKTLQRIVKTAEKIIGVSLPSIMNIYITRCIQKATNIVKDPTHPSHELFTLLPSGRSCTTTFSSSARKCALQLTHERAHTPREPTVSATEGNVTVVEQLPGAELKDGGFIAAFTPQTFLSDARAMAEDMKDKLQRYRTAPFDARFPNQNQTRNCWQNYLDFYRCQKSLEAKGMDVEPCDWYKKVYKSLCPISWIEKWDTQREDGTFPGKI</sequence>
<feature type="domain" description="Reverse transcriptase" evidence="13">
    <location>
        <begin position="677"/>
        <end position="944"/>
    </location>
</feature>
<dbReference type="GO" id="GO:0008168">
    <property type="term" value="F:methyltransferase activity"/>
    <property type="evidence" value="ECO:0007669"/>
    <property type="project" value="InterPro"/>
</dbReference>
<dbReference type="FunFam" id="1.10.10.140:FF:000001">
    <property type="entry name" value="Cytochrome c oxidase subunit 6B1"/>
    <property type="match status" value="1"/>
</dbReference>
<dbReference type="Proteomes" id="UP001239994">
    <property type="component" value="Unassembled WGS sequence"/>
</dbReference>
<reference evidence="14" key="1">
    <citation type="submission" date="2023-03" db="EMBL/GenBank/DDBJ databases">
        <title>Electrophorus voltai genome.</title>
        <authorList>
            <person name="Bian C."/>
        </authorList>
    </citation>
    <scope>NUCLEOTIDE SEQUENCE</scope>
    <source>
        <strain evidence="14">CB-2022</strain>
        <tissue evidence="14">Muscle</tissue>
    </source>
</reference>
<dbReference type="InterPro" id="IPR043502">
    <property type="entry name" value="DNA/RNA_pol_sf"/>
</dbReference>
<evidence type="ECO:0000256" key="5">
    <source>
        <dbReference type="ARBA" id="ARBA00023128"/>
    </source>
</evidence>
<keyword evidence="15" id="KW-1185">Reference proteome</keyword>
<dbReference type="Pfam" id="PF00078">
    <property type="entry name" value="RVT_1"/>
    <property type="match status" value="1"/>
</dbReference>
<feature type="region of interest" description="Disordered" evidence="11">
    <location>
        <begin position="1"/>
        <end position="22"/>
    </location>
</feature>
<dbReference type="SUPFAM" id="SSF47694">
    <property type="entry name" value="Cytochrome c oxidase subunit h"/>
    <property type="match status" value="1"/>
</dbReference>
<dbReference type="AlphaFoldDB" id="A0AAD8Z8S1"/>
<evidence type="ECO:0000259" key="13">
    <source>
        <dbReference type="PROSITE" id="PS50878"/>
    </source>
</evidence>
<name>A0AAD8Z8S1_9TELE</name>
<dbReference type="CDD" id="cd01650">
    <property type="entry name" value="RT_nLTR_like"/>
    <property type="match status" value="1"/>
</dbReference>
<dbReference type="Pfam" id="PF09004">
    <property type="entry name" value="ALKBH8_N"/>
    <property type="match status" value="1"/>
</dbReference>
<dbReference type="GO" id="GO:0016020">
    <property type="term" value="C:membrane"/>
    <property type="evidence" value="ECO:0007669"/>
    <property type="project" value="UniProtKB-SubCell"/>
</dbReference>
<dbReference type="GO" id="GO:0005739">
    <property type="term" value="C:mitochondrion"/>
    <property type="evidence" value="ECO:0007669"/>
    <property type="project" value="UniProtKB-SubCell"/>
</dbReference>
<evidence type="ECO:0000313" key="15">
    <source>
        <dbReference type="Proteomes" id="UP001239994"/>
    </source>
</evidence>
<keyword evidence="3 12" id="KW-0812">Transmembrane</keyword>
<evidence type="ECO:0000256" key="12">
    <source>
        <dbReference type="SAM" id="Phobius"/>
    </source>
</evidence>
<dbReference type="InterPro" id="IPR015943">
    <property type="entry name" value="WD40/YVTN_repeat-like_dom_sf"/>
</dbReference>
<gene>
    <name evidence="14" type="ORF">P4O66_009940</name>
</gene>